<name>A0A7D4E1K8_9BURK</name>
<dbReference type="KEGG" id="apes:FOC84_26050"/>
<dbReference type="InterPro" id="IPR055140">
    <property type="entry name" value="Thiolase_C_2"/>
</dbReference>
<dbReference type="Pfam" id="PF22691">
    <property type="entry name" value="Thiolase_C_1"/>
    <property type="match status" value="1"/>
</dbReference>
<dbReference type="PANTHER" id="PTHR42870">
    <property type="entry name" value="ACETYL-COA C-ACETYLTRANSFERASE"/>
    <property type="match status" value="1"/>
</dbReference>
<dbReference type="SUPFAM" id="SSF53901">
    <property type="entry name" value="Thiolase-like"/>
    <property type="match status" value="1"/>
</dbReference>
<feature type="domain" description="Thiolase C-terminal" evidence="1">
    <location>
        <begin position="241"/>
        <end position="383"/>
    </location>
</feature>
<reference evidence="2 3" key="1">
    <citation type="submission" date="2020-05" db="EMBL/GenBank/DDBJ databases">
        <title>FDA dAtabase for Regulatory Grade micrObial Sequences (FDA-ARGOS): Supporting development and validation of Infectious Disease Dx tests.</title>
        <authorList>
            <person name="Sproer C."/>
            <person name="Gronow S."/>
            <person name="Severitt S."/>
            <person name="Schroder I."/>
            <person name="Tallon L."/>
            <person name="Sadzewicz L."/>
            <person name="Zhao X."/>
            <person name="Vavikolanu K."/>
            <person name="Mehta A."/>
            <person name="Aluvathingal J."/>
            <person name="Nadendla S."/>
            <person name="Myers T."/>
            <person name="Yan Y."/>
            <person name="Sichtig H."/>
        </authorList>
    </citation>
    <scope>NUCLEOTIDE SEQUENCE [LARGE SCALE GENOMIC DNA]</scope>
    <source>
        <strain evidence="2 3">FDAARGOS_790</strain>
    </source>
</reference>
<evidence type="ECO:0000259" key="1">
    <source>
        <dbReference type="Pfam" id="PF22691"/>
    </source>
</evidence>
<evidence type="ECO:0000313" key="3">
    <source>
        <dbReference type="Proteomes" id="UP000500970"/>
    </source>
</evidence>
<dbReference type="AlphaFoldDB" id="A0A7D4E1K8"/>
<dbReference type="PANTHER" id="PTHR42870:SF1">
    <property type="entry name" value="NON-SPECIFIC LIPID-TRANSFER PROTEIN-LIKE 2"/>
    <property type="match status" value="1"/>
</dbReference>
<protein>
    <submittedName>
        <fullName evidence="2">Thiolase</fullName>
    </submittedName>
</protein>
<dbReference type="Proteomes" id="UP000500970">
    <property type="component" value="Chromosome"/>
</dbReference>
<dbReference type="InterPro" id="IPR016039">
    <property type="entry name" value="Thiolase-like"/>
</dbReference>
<dbReference type="EMBL" id="CP053985">
    <property type="protein sequence ID" value="QKH38207.1"/>
    <property type="molecule type" value="Genomic_DNA"/>
</dbReference>
<dbReference type="PIRSF" id="PIRSF000429">
    <property type="entry name" value="Ac-CoA_Ac_transf"/>
    <property type="match status" value="1"/>
</dbReference>
<dbReference type="Gene3D" id="3.40.47.10">
    <property type="match status" value="1"/>
</dbReference>
<sequence>MSNKNMHGGNVAIVGASETNEIGVLPSKSVIALHAEAARNALRDAGLSPTDVDGIATAGLMPMEVSHYLGITPRWIDGTMVGGCSFLSHVRHAAAAIACGAANVVLITHGESGRSRVGALAWAINAAAPDGQFEAPYGAVAPYSTFTVPAMRFLHDRGMGPRDLAEVVVAQRKWASRNSRALRREIVTADEVLGAPVIAYPFTRDMCCVVTDGGGALVLTSAERAADLPSADRAVYLLGSGESAESRLVSQMEDVSSFQSFRRSSREAFETSGIGHDDVDHLMCYDAFAHLPLYMLEDLGFVGKGESGAFIADGNTLPSGKLPMNTNGGGLCYTHTGMYGMFAIQEAVRQLRGCAEAQVEQAQLSFVQGVGMFFAASASLILSASRP</sequence>
<dbReference type="InterPro" id="IPR002155">
    <property type="entry name" value="Thiolase"/>
</dbReference>
<dbReference type="CDD" id="cd00829">
    <property type="entry name" value="SCP-x_thiolase"/>
    <property type="match status" value="1"/>
</dbReference>
<organism evidence="2 3">
    <name type="scientific">Achromobacter pestifer</name>
    <dbReference type="NCBI Taxonomy" id="1353889"/>
    <lineage>
        <taxon>Bacteria</taxon>
        <taxon>Pseudomonadati</taxon>
        <taxon>Pseudomonadota</taxon>
        <taxon>Betaproteobacteria</taxon>
        <taxon>Burkholderiales</taxon>
        <taxon>Alcaligenaceae</taxon>
        <taxon>Achromobacter</taxon>
    </lineage>
</organism>
<keyword evidence="3" id="KW-1185">Reference proteome</keyword>
<dbReference type="RefSeq" id="WP_173147319.1">
    <property type="nucleotide sequence ID" value="NZ_CP053985.1"/>
</dbReference>
<accession>A0A7D4E1K8</accession>
<evidence type="ECO:0000313" key="2">
    <source>
        <dbReference type="EMBL" id="QKH38207.1"/>
    </source>
</evidence>
<gene>
    <name evidence="2" type="ORF">FOC84_26050</name>
</gene>
<proteinExistence type="predicted"/>
<dbReference type="GO" id="GO:0003988">
    <property type="term" value="F:acetyl-CoA C-acyltransferase activity"/>
    <property type="evidence" value="ECO:0007669"/>
    <property type="project" value="UniProtKB-ARBA"/>
</dbReference>